<reference evidence="1" key="1">
    <citation type="submission" date="2025-08" db="UniProtKB">
        <authorList>
            <consortium name="Ensembl"/>
        </authorList>
    </citation>
    <scope>IDENTIFICATION</scope>
</reference>
<dbReference type="Proteomes" id="UP000694426">
    <property type="component" value="Unplaced"/>
</dbReference>
<evidence type="ECO:0000313" key="1">
    <source>
        <dbReference type="Ensembl" id="ENSABRP00000026668.1"/>
    </source>
</evidence>
<dbReference type="PANTHER" id="PTHR23120">
    <property type="entry name" value="MAESTRO-RELATED HEAT DOMAIN-CONTAINING"/>
    <property type="match status" value="1"/>
</dbReference>
<sequence length="371" mass="40850">MVKSIYQWLASVRRPEHRLAKSILPLAEEHPHDVVVTLLRCSPSSQRALVAQLCLGSQAGCSLHQYLPWPRAALEPQPSTVGPCHGDISAMSTVFGCFFQATRALREILNMDTCVLAVKKRFPHLFLAVLFQISFISPSLPQPRSQGKGSQHDPRFVLARRFAAYTMARLLARVDCLEQLAAFERGRGWELLISPEVHHLGLTLLAGCACPSLLGVFQMLTCEDLREQDDYIVRLLPRYLHSEDEMMLDLLLRGLLKMCDGRRRVSRGQPFQAMLAARGWAKGCWATQAAWALLSSGSCWDLLTALLPPHVFVRVLGGSPVAPVPRGSSVGFNSLSVFASAAFLASQHGAVFHTGKENCIPAVRHLGSPEA</sequence>
<reference evidence="1" key="2">
    <citation type="submission" date="2025-09" db="UniProtKB">
        <authorList>
            <consortium name="Ensembl"/>
        </authorList>
    </citation>
    <scope>IDENTIFICATION</scope>
</reference>
<dbReference type="GO" id="GO:0005737">
    <property type="term" value="C:cytoplasm"/>
    <property type="evidence" value="ECO:0007669"/>
    <property type="project" value="TreeGrafter"/>
</dbReference>
<keyword evidence="2" id="KW-1185">Reference proteome</keyword>
<dbReference type="PANTHER" id="PTHR23120:SF42">
    <property type="entry name" value="MAESTRO HEAT-LIKE REPEAT FAMILY MEMBER 3"/>
    <property type="match status" value="1"/>
</dbReference>
<name>A0A8B9D1S8_9AVES</name>
<proteinExistence type="predicted"/>
<evidence type="ECO:0000313" key="2">
    <source>
        <dbReference type="Proteomes" id="UP000694426"/>
    </source>
</evidence>
<dbReference type="Ensembl" id="ENSABRT00000037330.1">
    <property type="protein sequence ID" value="ENSABRP00000026668.1"/>
    <property type="gene ID" value="ENSABRG00000022281.1"/>
</dbReference>
<protein>
    <submittedName>
        <fullName evidence="1">Uncharacterized protein</fullName>
    </submittedName>
</protein>
<organism evidence="1 2">
    <name type="scientific">Anser brachyrhynchus</name>
    <name type="common">Pink-footed goose</name>
    <dbReference type="NCBI Taxonomy" id="132585"/>
    <lineage>
        <taxon>Eukaryota</taxon>
        <taxon>Metazoa</taxon>
        <taxon>Chordata</taxon>
        <taxon>Craniata</taxon>
        <taxon>Vertebrata</taxon>
        <taxon>Euteleostomi</taxon>
        <taxon>Archelosauria</taxon>
        <taxon>Archosauria</taxon>
        <taxon>Dinosauria</taxon>
        <taxon>Saurischia</taxon>
        <taxon>Theropoda</taxon>
        <taxon>Coelurosauria</taxon>
        <taxon>Aves</taxon>
        <taxon>Neognathae</taxon>
        <taxon>Galloanserae</taxon>
        <taxon>Anseriformes</taxon>
        <taxon>Anatidae</taxon>
        <taxon>Anserinae</taxon>
        <taxon>Anser</taxon>
    </lineage>
</organism>
<dbReference type="AlphaFoldDB" id="A0A8B9D1S8"/>
<accession>A0A8B9D1S8</accession>
<dbReference type="InterPro" id="IPR045206">
    <property type="entry name" value="Maestro_heat-like_prot"/>
</dbReference>